<keyword evidence="2" id="KW-1185">Reference proteome</keyword>
<organism evidence="1 2">
    <name type="scientific">Amycolatopsis heterodermiae</name>
    <dbReference type="NCBI Taxonomy" id="3110235"/>
    <lineage>
        <taxon>Bacteria</taxon>
        <taxon>Bacillati</taxon>
        <taxon>Actinomycetota</taxon>
        <taxon>Actinomycetes</taxon>
        <taxon>Pseudonocardiales</taxon>
        <taxon>Pseudonocardiaceae</taxon>
        <taxon>Amycolatopsis</taxon>
    </lineage>
</organism>
<evidence type="ECO:0000313" key="2">
    <source>
        <dbReference type="Proteomes" id="UP001304298"/>
    </source>
</evidence>
<proteinExistence type="predicted"/>
<dbReference type="EMBL" id="JAYFSI010000001">
    <property type="protein sequence ID" value="MEA5358484.1"/>
    <property type="molecule type" value="Genomic_DNA"/>
</dbReference>
<sequence>MSWVTNMMLSTAMEDWEAAETLSEWLRTEAPRRYDPAALGCGYLRRLTEGADPPWGGWKSPECAVWAGTLNHADPAAVLDRVRRLPWRAPHAVQLFLMDQEQLFFRVWMMREGELRQYAPERPDEEDPAFGRPYHP</sequence>
<gene>
    <name evidence="1" type="ORF">VA596_02970</name>
</gene>
<evidence type="ECO:0000313" key="1">
    <source>
        <dbReference type="EMBL" id="MEA5358484.1"/>
    </source>
</evidence>
<dbReference type="RefSeq" id="WP_323323326.1">
    <property type="nucleotide sequence ID" value="NZ_JAYFSI010000001.1"/>
</dbReference>
<dbReference type="Proteomes" id="UP001304298">
    <property type="component" value="Unassembled WGS sequence"/>
</dbReference>
<protein>
    <recommendedName>
        <fullName evidence="3">Squamosa promoter-binding protein 15</fullName>
    </recommendedName>
</protein>
<name>A0ABU5QY05_9PSEU</name>
<comment type="caution">
    <text evidence="1">The sequence shown here is derived from an EMBL/GenBank/DDBJ whole genome shotgun (WGS) entry which is preliminary data.</text>
</comment>
<evidence type="ECO:0008006" key="3">
    <source>
        <dbReference type="Google" id="ProtNLM"/>
    </source>
</evidence>
<accession>A0ABU5QY05</accession>
<reference evidence="1 2" key="1">
    <citation type="submission" date="2023-12" db="EMBL/GenBank/DDBJ databases">
        <title>Amycolatopsis sp. V23-08.</title>
        <authorList>
            <person name="Somphong A."/>
        </authorList>
    </citation>
    <scope>NUCLEOTIDE SEQUENCE [LARGE SCALE GENOMIC DNA]</scope>
    <source>
        <strain evidence="1 2">V23-08</strain>
    </source>
</reference>